<proteinExistence type="predicted"/>
<gene>
    <name evidence="1" type="ORF">HZH68_003923</name>
</gene>
<comment type="caution">
    <text evidence="1">The sequence shown here is derived from an EMBL/GenBank/DDBJ whole genome shotgun (WGS) entry which is preliminary data.</text>
</comment>
<dbReference type="Proteomes" id="UP000617340">
    <property type="component" value="Unassembled WGS sequence"/>
</dbReference>
<accession>A0A834KP86</accession>
<name>A0A834KP86_VESGE</name>
<evidence type="ECO:0000313" key="2">
    <source>
        <dbReference type="Proteomes" id="UP000617340"/>
    </source>
</evidence>
<protein>
    <submittedName>
        <fullName evidence="1">Uncharacterized protein</fullName>
    </submittedName>
</protein>
<reference evidence="1" key="1">
    <citation type="journal article" date="2020" name="G3 (Bethesda)">
        <title>High-Quality Assemblies for Three Invasive Social Wasps from the &lt;i&gt;Vespula&lt;/i&gt; Genus.</title>
        <authorList>
            <person name="Harrop T.W.R."/>
            <person name="Guhlin J."/>
            <person name="McLaughlin G.M."/>
            <person name="Permina E."/>
            <person name="Stockwell P."/>
            <person name="Gilligan J."/>
            <person name="Le Lec M.F."/>
            <person name="Gruber M.A.M."/>
            <person name="Quinn O."/>
            <person name="Lovegrove M."/>
            <person name="Duncan E.J."/>
            <person name="Remnant E.J."/>
            <person name="Van Eeckhoven J."/>
            <person name="Graham B."/>
            <person name="Knapp R.A."/>
            <person name="Langford K.W."/>
            <person name="Kronenberg Z."/>
            <person name="Press M.O."/>
            <person name="Eacker S.M."/>
            <person name="Wilson-Rankin E.E."/>
            <person name="Purcell J."/>
            <person name="Lester P.J."/>
            <person name="Dearden P.K."/>
        </authorList>
    </citation>
    <scope>NUCLEOTIDE SEQUENCE</scope>
    <source>
        <strain evidence="1">Linc-1</strain>
    </source>
</reference>
<sequence>MWVYRAQRGPFSGPGPVPLGANVIFCILMVRSSGGKYGCVGRNEALPAAPGPFYGAVVSEKKFLKKNFSSFDLYKTLYLVSCWSDLLVENHLEERAWGYVKGLYAPYTPIIFRPDRTNRSRDITVCIAQRKKIFSLTIVISETVAPRGTGPGPLEMPPCEL</sequence>
<evidence type="ECO:0000313" key="1">
    <source>
        <dbReference type="EMBL" id="KAF7409542.1"/>
    </source>
</evidence>
<dbReference type="EMBL" id="JACSDZ010000003">
    <property type="protein sequence ID" value="KAF7409542.1"/>
    <property type="molecule type" value="Genomic_DNA"/>
</dbReference>
<dbReference type="AlphaFoldDB" id="A0A834KP86"/>
<keyword evidence="2" id="KW-1185">Reference proteome</keyword>
<organism evidence="1 2">
    <name type="scientific">Vespula germanica</name>
    <name type="common">German yellow jacket</name>
    <name type="synonym">Paravespula germanica</name>
    <dbReference type="NCBI Taxonomy" id="30212"/>
    <lineage>
        <taxon>Eukaryota</taxon>
        <taxon>Metazoa</taxon>
        <taxon>Ecdysozoa</taxon>
        <taxon>Arthropoda</taxon>
        <taxon>Hexapoda</taxon>
        <taxon>Insecta</taxon>
        <taxon>Pterygota</taxon>
        <taxon>Neoptera</taxon>
        <taxon>Endopterygota</taxon>
        <taxon>Hymenoptera</taxon>
        <taxon>Apocrita</taxon>
        <taxon>Aculeata</taxon>
        <taxon>Vespoidea</taxon>
        <taxon>Vespidae</taxon>
        <taxon>Vespinae</taxon>
        <taxon>Vespula</taxon>
    </lineage>
</organism>